<keyword evidence="4 6" id="KW-0472">Membrane</keyword>
<dbReference type="EMBL" id="CP098611">
    <property type="protein sequence ID" value="USR89992.1"/>
    <property type="molecule type" value="Genomic_DNA"/>
</dbReference>
<feature type="domain" description="Sodium/calcium exchanger membrane region" evidence="7">
    <location>
        <begin position="225"/>
        <end position="362"/>
    </location>
</feature>
<sequence length="368" mass="39126">MLDLLTWLGIFAVSLFVLIKASDWFIDSSEVLGVFLRLSPFIIGVAIVSVGTSLPELMSSITAVQEGSSEIVFGNVVGSNVANIFLITGVAAVVAGKMELKYDLTSVDLPLFVGSSFLLALMLFTGKYSTGEAVLCLLAYGVYLFYTMTTSEGDIGGVISSETAVEAKVETPVAVGGTDSKSPDVSSPSTNLATSETPKKDGDDHSLTGETDGEAGERQPFPVKALALLIVSVVLIYFGAKYTVDSVVALSALLNIGKEIIAVSALALGTSLPELSVSLVCVKRGSYDVAVGNVLGSNIFNALVVMAIPRFFGALIIPKTTLIEGLLEMLCGTILMFFVVQDKQITRWEGYLFIIFYAWFIAQIFELV</sequence>
<organism evidence="8 9">
    <name type="scientific">Phormidium yuhuli AB48</name>
    <dbReference type="NCBI Taxonomy" id="2940671"/>
    <lineage>
        <taxon>Bacteria</taxon>
        <taxon>Bacillati</taxon>
        <taxon>Cyanobacteriota</taxon>
        <taxon>Cyanophyceae</taxon>
        <taxon>Oscillatoriophycideae</taxon>
        <taxon>Oscillatoriales</taxon>
        <taxon>Oscillatoriaceae</taxon>
        <taxon>Phormidium</taxon>
        <taxon>Phormidium yuhuli</taxon>
    </lineage>
</organism>
<dbReference type="NCBIfam" id="TIGR00367">
    <property type="entry name" value="calcium/sodium antiporter"/>
    <property type="match status" value="1"/>
</dbReference>
<evidence type="ECO:0000256" key="1">
    <source>
        <dbReference type="ARBA" id="ARBA00004141"/>
    </source>
</evidence>
<dbReference type="InterPro" id="IPR004837">
    <property type="entry name" value="NaCa_Exmemb"/>
</dbReference>
<feature type="compositionally biased region" description="Polar residues" evidence="5">
    <location>
        <begin position="179"/>
        <end position="196"/>
    </location>
</feature>
<dbReference type="InterPro" id="IPR004481">
    <property type="entry name" value="K/Na/Ca-exchanger"/>
</dbReference>
<feature type="region of interest" description="Disordered" evidence="5">
    <location>
        <begin position="174"/>
        <end position="216"/>
    </location>
</feature>
<feature type="transmembrane region" description="Helical" evidence="6">
    <location>
        <begin position="34"/>
        <end position="52"/>
    </location>
</feature>
<dbReference type="Gene3D" id="1.20.1420.30">
    <property type="entry name" value="NCX, central ion-binding region"/>
    <property type="match status" value="2"/>
</dbReference>
<feature type="compositionally biased region" description="Basic and acidic residues" evidence="5">
    <location>
        <begin position="197"/>
        <end position="207"/>
    </location>
</feature>
<gene>
    <name evidence="8" type="ORF">NEA10_14165</name>
</gene>
<evidence type="ECO:0000313" key="9">
    <source>
        <dbReference type="Proteomes" id="UP001056708"/>
    </source>
</evidence>
<dbReference type="Proteomes" id="UP001056708">
    <property type="component" value="Chromosome"/>
</dbReference>
<feature type="transmembrane region" description="Helical" evidence="6">
    <location>
        <begin position="72"/>
        <end position="95"/>
    </location>
</feature>
<proteinExistence type="predicted"/>
<feature type="transmembrane region" description="Helical" evidence="6">
    <location>
        <begin position="6"/>
        <end position="22"/>
    </location>
</feature>
<protein>
    <submittedName>
        <fullName evidence="8">Calcium/sodium antiporter</fullName>
    </submittedName>
</protein>
<feature type="transmembrane region" description="Helical" evidence="6">
    <location>
        <begin position="107"/>
        <end position="124"/>
    </location>
</feature>
<name>A0ABY5AMD5_9CYAN</name>
<keyword evidence="9" id="KW-1185">Reference proteome</keyword>
<evidence type="ECO:0000256" key="6">
    <source>
        <dbReference type="SAM" id="Phobius"/>
    </source>
</evidence>
<evidence type="ECO:0000313" key="8">
    <source>
        <dbReference type="EMBL" id="USR89992.1"/>
    </source>
</evidence>
<dbReference type="InterPro" id="IPR044880">
    <property type="entry name" value="NCX_ion-bd_dom_sf"/>
</dbReference>
<feature type="transmembrane region" description="Helical" evidence="6">
    <location>
        <begin position="221"/>
        <end position="240"/>
    </location>
</feature>
<feature type="transmembrane region" description="Helical" evidence="6">
    <location>
        <begin position="260"/>
        <end position="282"/>
    </location>
</feature>
<comment type="subcellular location">
    <subcellularLocation>
        <location evidence="1">Membrane</location>
        <topology evidence="1">Multi-pass membrane protein</topology>
    </subcellularLocation>
</comment>
<feature type="transmembrane region" description="Helical" evidence="6">
    <location>
        <begin position="348"/>
        <end position="365"/>
    </location>
</feature>
<feature type="transmembrane region" description="Helical" evidence="6">
    <location>
        <begin position="294"/>
        <end position="316"/>
    </location>
</feature>
<reference evidence="8" key="1">
    <citation type="submission" date="2022-06" db="EMBL/GenBank/DDBJ databases">
        <title>Genome sequence of Phormidium yuhuli AB48 isolated from an industrial photobioreactor environment.</title>
        <authorList>
            <person name="Qiu Y."/>
            <person name="Noonan A.J.C."/>
            <person name="Dofher K."/>
            <person name="Koch M."/>
            <person name="Kieft B."/>
            <person name="Lin X."/>
            <person name="Ziels R.M."/>
            <person name="Hallam S.J."/>
        </authorList>
    </citation>
    <scope>NUCLEOTIDE SEQUENCE</scope>
    <source>
        <strain evidence="8">AB48</strain>
    </source>
</reference>
<dbReference type="RefSeq" id="WP_252661496.1">
    <property type="nucleotide sequence ID" value="NZ_CP098611.1"/>
</dbReference>
<evidence type="ECO:0000259" key="7">
    <source>
        <dbReference type="Pfam" id="PF01699"/>
    </source>
</evidence>
<dbReference type="Pfam" id="PF01699">
    <property type="entry name" value="Na_Ca_ex"/>
    <property type="match status" value="2"/>
</dbReference>
<feature type="transmembrane region" description="Helical" evidence="6">
    <location>
        <begin position="322"/>
        <end position="341"/>
    </location>
</feature>
<feature type="domain" description="Sodium/calcium exchanger membrane region" evidence="7">
    <location>
        <begin position="8"/>
        <end position="147"/>
    </location>
</feature>
<evidence type="ECO:0000256" key="3">
    <source>
        <dbReference type="ARBA" id="ARBA00022989"/>
    </source>
</evidence>
<feature type="transmembrane region" description="Helical" evidence="6">
    <location>
        <begin position="130"/>
        <end position="146"/>
    </location>
</feature>
<keyword evidence="2 6" id="KW-0812">Transmembrane</keyword>
<accession>A0ABY5AMD5</accession>
<dbReference type="PANTHER" id="PTHR10846:SF8">
    <property type="entry name" value="INNER MEMBRANE PROTEIN YRBG"/>
    <property type="match status" value="1"/>
</dbReference>
<keyword evidence="3 6" id="KW-1133">Transmembrane helix</keyword>
<evidence type="ECO:0000256" key="5">
    <source>
        <dbReference type="SAM" id="MobiDB-lite"/>
    </source>
</evidence>
<dbReference type="PANTHER" id="PTHR10846">
    <property type="entry name" value="SODIUM/POTASSIUM/CALCIUM EXCHANGER"/>
    <property type="match status" value="1"/>
</dbReference>
<evidence type="ECO:0000256" key="4">
    <source>
        <dbReference type="ARBA" id="ARBA00023136"/>
    </source>
</evidence>
<evidence type="ECO:0000256" key="2">
    <source>
        <dbReference type="ARBA" id="ARBA00022692"/>
    </source>
</evidence>